<protein>
    <submittedName>
        <fullName evidence="1">Uncharacterized protein</fullName>
    </submittedName>
</protein>
<evidence type="ECO:0000313" key="2">
    <source>
        <dbReference type="Proteomes" id="UP000320179"/>
    </source>
</evidence>
<accession>A0AAE6G1Q6</accession>
<sequence>MPRRTDVRHSGACSPPHYPVTLLNLPRSRDMKSAVDLQGNPLSDISLAAMRRWLLETDVLGYLPQIAATESEGRLWTYYWFGVRRIDEFVRANGYAVLDDASVLTEDLDAVVALREFMAAAPPLMDGHRRLVEQLRAFAAERDALDQGRPLTAHELFSLWYLKAVPGAYMAQRLQLADVDEATVRRITKLSAVGLQMFDDGVDLQADLDRGRLWLSAEELDLLGLSTTPPATLATTAGERIIRLRKAICLEYFLAVYDEASRIASPESRKRAQSFAEGWLSFLQQGYLKLYTPGGPKPWDSVQRVLKALPGSETVKLPVLHSLFSLIAALPLPPVDVEACRRELQQLGGCPQALAPEVALDVMGAREAEGDSAKFDAAGPEASVLERVLLASPSKHTAADFARRCRESTEGSPSNLRDPNLSEVFASGLKLAERSARNSVTARENFLQQLRPGSRRAPVVDAELAERFSRDGADWLALGIETLAATARGVRDGCRK</sequence>
<gene>
    <name evidence="1" type="ORF">BHS09_21160</name>
</gene>
<dbReference type="AlphaFoldDB" id="A0AAE6G1Q6"/>
<proteinExistence type="predicted"/>
<dbReference type="EMBL" id="CP017174">
    <property type="protein sequence ID" value="QDE69282.1"/>
    <property type="molecule type" value="Genomic_DNA"/>
</dbReference>
<organism evidence="1 2">
    <name type="scientific">Myxococcus xanthus</name>
    <dbReference type="NCBI Taxonomy" id="34"/>
    <lineage>
        <taxon>Bacteria</taxon>
        <taxon>Pseudomonadati</taxon>
        <taxon>Myxococcota</taxon>
        <taxon>Myxococcia</taxon>
        <taxon>Myxococcales</taxon>
        <taxon>Cystobacterineae</taxon>
        <taxon>Myxococcaceae</taxon>
        <taxon>Myxococcus</taxon>
    </lineage>
</organism>
<reference evidence="1 2" key="1">
    <citation type="journal article" date="2019" name="Science">
        <title>Social genes are selection hotspots in kin groups of a soil microbe.</title>
        <authorList>
            <person name="Wielgoss S."/>
            <person name="Wolfensberger R."/>
            <person name="Sun L."/>
            <person name="Fiegna F."/>
            <person name="Velicer G.J."/>
        </authorList>
    </citation>
    <scope>NUCLEOTIDE SEQUENCE [LARGE SCALE GENOMIC DNA]</scope>
    <source>
        <strain evidence="1 2">MC3.5.9c15</strain>
    </source>
</reference>
<name>A0AAE6G1Q6_MYXXA</name>
<evidence type="ECO:0000313" key="1">
    <source>
        <dbReference type="EMBL" id="QDE69282.1"/>
    </source>
</evidence>
<dbReference type="Proteomes" id="UP000320179">
    <property type="component" value="Chromosome"/>
</dbReference>